<gene>
    <name evidence="2" type="ORF">CKM354_000004700</name>
</gene>
<sequence>MSSSSSRNRLRLYKETIAFGSPSVIPCDHCFLNGHDCIVMEGSYRLRCAECVKRGRKCVNLSWESLDRTREEYRKKVEKDEEELAVILARLMRNKKILRQAEERARKKALCLQSEMEESGEFVEDEDVDCPAADATVGLSPAVWSSLDFINNAIDPSGVVPGGTALEAGGSS</sequence>
<evidence type="ECO:0000313" key="3">
    <source>
        <dbReference type="Proteomes" id="UP000825890"/>
    </source>
</evidence>
<dbReference type="Proteomes" id="UP000825890">
    <property type="component" value="Unassembled WGS sequence"/>
</dbReference>
<feature type="coiled-coil region" evidence="1">
    <location>
        <begin position="63"/>
        <end position="108"/>
    </location>
</feature>
<dbReference type="GeneID" id="68285622"/>
<dbReference type="EMBL" id="BOLY01000001">
    <property type="protein sequence ID" value="GIZ36577.1"/>
    <property type="molecule type" value="Genomic_DNA"/>
</dbReference>
<accession>A0A9P3C877</accession>
<keyword evidence="1" id="KW-0175">Coiled coil</keyword>
<organism evidence="2 3">
    <name type="scientific">Cercospora kikuchii</name>
    <dbReference type="NCBI Taxonomy" id="84275"/>
    <lineage>
        <taxon>Eukaryota</taxon>
        <taxon>Fungi</taxon>
        <taxon>Dikarya</taxon>
        <taxon>Ascomycota</taxon>
        <taxon>Pezizomycotina</taxon>
        <taxon>Dothideomycetes</taxon>
        <taxon>Dothideomycetidae</taxon>
        <taxon>Mycosphaerellales</taxon>
        <taxon>Mycosphaerellaceae</taxon>
        <taxon>Cercospora</taxon>
    </lineage>
</organism>
<comment type="caution">
    <text evidence="2">The sequence shown here is derived from an EMBL/GenBank/DDBJ whole genome shotgun (WGS) entry which is preliminary data.</text>
</comment>
<evidence type="ECO:0000313" key="2">
    <source>
        <dbReference type="EMBL" id="GIZ36577.1"/>
    </source>
</evidence>
<keyword evidence="3" id="KW-1185">Reference proteome</keyword>
<name>A0A9P3C877_9PEZI</name>
<dbReference type="OrthoDB" id="3873085at2759"/>
<evidence type="ECO:0000256" key="1">
    <source>
        <dbReference type="SAM" id="Coils"/>
    </source>
</evidence>
<protein>
    <submittedName>
        <fullName evidence="2">Uncharacterized protein</fullName>
    </submittedName>
</protein>
<dbReference type="AlphaFoldDB" id="A0A9P3C877"/>
<dbReference type="RefSeq" id="XP_044651064.1">
    <property type="nucleotide sequence ID" value="XM_044795129.1"/>
</dbReference>
<reference evidence="2 3" key="1">
    <citation type="submission" date="2021-01" db="EMBL/GenBank/DDBJ databases">
        <title>Cercospora kikuchii MAFF 305040 whole genome shotgun sequence.</title>
        <authorList>
            <person name="Kashiwa T."/>
            <person name="Suzuki T."/>
        </authorList>
    </citation>
    <scope>NUCLEOTIDE SEQUENCE [LARGE SCALE GENOMIC DNA]</scope>
    <source>
        <strain evidence="2 3">MAFF 305040</strain>
    </source>
</reference>
<proteinExistence type="predicted"/>